<comment type="caution">
    <text evidence="2">The sequence shown here is derived from an EMBL/GenBank/DDBJ whole genome shotgun (WGS) entry which is preliminary data.</text>
</comment>
<proteinExistence type="predicted"/>
<dbReference type="InterPro" id="IPR054722">
    <property type="entry name" value="PolX-like_BBD"/>
</dbReference>
<accession>A0ABQ7WCR2</accession>
<evidence type="ECO:0000259" key="1">
    <source>
        <dbReference type="Pfam" id="PF22936"/>
    </source>
</evidence>
<evidence type="ECO:0000313" key="3">
    <source>
        <dbReference type="Proteomes" id="UP000826656"/>
    </source>
</evidence>
<feature type="domain" description="Retrovirus-related Pol polyprotein from transposon TNT 1-94-like beta-barrel" evidence="1">
    <location>
        <begin position="109"/>
        <end position="154"/>
    </location>
</feature>
<name>A0ABQ7WCR2_SOLTU</name>
<reference evidence="2 3" key="1">
    <citation type="journal article" date="2021" name="bioRxiv">
        <title>Chromosome-scale and haplotype-resolved genome assembly of a tetraploid potato cultivar.</title>
        <authorList>
            <person name="Sun H."/>
            <person name="Jiao W.-B."/>
            <person name="Krause K."/>
            <person name="Campoy J.A."/>
            <person name="Goel M."/>
            <person name="Folz-Donahue K."/>
            <person name="Kukat C."/>
            <person name="Huettel B."/>
            <person name="Schneeberger K."/>
        </authorList>
    </citation>
    <scope>NUCLEOTIDE SEQUENCE [LARGE SCALE GENOMIC DNA]</scope>
    <source>
        <strain evidence="2">SolTubOtavaFocal</strain>
        <tissue evidence="2">Leaves</tissue>
    </source>
</reference>
<protein>
    <recommendedName>
        <fullName evidence="1">Retrovirus-related Pol polyprotein from transposon TNT 1-94-like beta-barrel domain-containing protein</fullName>
    </recommendedName>
</protein>
<dbReference type="Pfam" id="PF22936">
    <property type="entry name" value="Pol_BBD"/>
    <property type="match status" value="1"/>
</dbReference>
<gene>
    <name evidence="2" type="ORF">KY290_004936</name>
</gene>
<sequence>MKIRRSSPKDKIIKNENRRKAHGQGETKRINIKEVNDKTSMQKALTTGRWRSATIVETKDTTPQIAGTRKLKLKKLINKRILSPVTLTKKEDIALATVSEKLVDYEHNWIVDSGCFNHMTSDEKKLINMSEYKGGRVVVTANNSKMSITHIGKTVFVPHHS</sequence>
<organism evidence="2 3">
    <name type="scientific">Solanum tuberosum</name>
    <name type="common">Potato</name>
    <dbReference type="NCBI Taxonomy" id="4113"/>
    <lineage>
        <taxon>Eukaryota</taxon>
        <taxon>Viridiplantae</taxon>
        <taxon>Streptophyta</taxon>
        <taxon>Embryophyta</taxon>
        <taxon>Tracheophyta</taxon>
        <taxon>Spermatophyta</taxon>
        <taxon>Magnoliopsida</taxon>
        <taxon>eudicotyledons</taxon>
        <taxon>Gunneridae</taxon>
        <taxon>Pentapetalae</taxon>
        <taxon>asterids</taxon>
        <taxon>lamiids</taxon>
        <taxon>Solanales</taxon>
        <taxon>Solanaceae</taxon>
        <taxon>Solanoideae</taxon>
        <taxon>Solaneae</taxon>
        <taxon>Solanum</taxon>
    </lineage>
</organism>
<keyword evidence="3" id="KW-1185">Reference proteome</keyword>
<dbReference type="EMBL" id="JAIVGD010000002">
    <property type="protein sequence ID" value="KAH0778509.1"/>
    <property type="molecule type" value="Genomic_DNA"/>
</dbReference>
<evidence type="ECO:0000313" key="2">
    <source>
        <dbReference type="EMBL" id="KAH0778509.1"/>
    </source>
</evidence>
<dbReference type="Proteomes" id="UP000826656">
    <property type="component" value="Unassembled WGS sequence"/>
</dbReference>